<accession>A0A0B7B7G0</accession>
<evidence type="ECO:0000256" key="5">
    <source>
        <dbReference type="ARBA" id="ARBA00022737"/>
    </source>
</evidence>
<evidence type="ECO:0000256" key="9">
    <source>
        <dbReference type="PROSITE-ProRule" id="PRU00282"/>
    </source>
</evidence>
<dbReference type="GO" id="GO:0015228">
    <property type="term" value="F:coenzyme A transmembrane transporter activity"/>
    <property type="evidence" value="ECO:0007669"/>
    <property type="project" value="TreeGrafter"/>
</dbReference>
<name>A0A0B7B7G0_9EUPU</name>
<reference evidence="12" key="1">
    <citation type="submission" date="2014-12" db="EMBL/GenBank/DDBJ databases">
        <title>Insight into the proteome of Arion vulgaris.</title>
        <authorList>
            <person name="Aradska J."/>
            <person name="Bulat T."/>
            <person name="Smidak R."/>
            <person name="Sarate P."/>
            <person name="Gangsoo J."/>
            <person name="Sialana F."/>
            <person name="Bilban M."/>
            <person name="Lubec G."/>
        </authorList>
    </citation>
    <scope>NUCLEOTIDE SEQUENCE</scope>
    <source>
        <tissue evidence="12">Skin</tissue>
    </source>
</reference>
<evidence type="ECO:0000256" key="8">
    <source>
        <dbReference type="ARBA" id="ARBA00023140"/>
    </source>
</evidence>
<dbReference type="InterPro" id="IPR023395">
    <property type="entry name" value="MCP_dom_sf"/>
</dbReference>
<keyword evidence="8" id="KW-0576">Peroxisome</keyword>
<dbReference type="Pfam" id="PF00153">
    <property type="entry name" value="Mito_carr"/>
    <property type="match status" value="3"/>
</dbReference>
<evidence type="ECO:0000256" key="1">
    <source>
        <dbReference type="ARBA" id="ARBA00004585"/>
    </source>
</evidence>
<feature type="transmembrane region" description="Helical" evidence="11">
    <location>
        <begin position="20"/>
        <end position="40"/>
    </location>
</feature>
<dbReference type="Gene3D" id="1.50.40.10">
    <property type="entry name" value="Mitochondrial carrier domain"/>
    <property type="match status" value="1"/>
</dbReference>
<dbReference type="InterPro" id="IPR052217">
    <property type="entry name" value="Mito/Peroxisomal_Carrier"/>
</dbReference>
<evidence type="ECO:0000256" key="11">
    <source>
        <dbReference type="SAM" id="Phobius"/>
    </source>
</evidence>
<evidence type="ECO:0000256" key="10">
    <source>
        <dbReference type="RuleBase" id="RU000488"/>
    </source>
</evidence>
<evidence type="ECO:0000256" key="4">
    <source>
        <dbReference type="ARBA" id="ARBA00022692"/>
    </source>
</evidence>
<evidence type="ECO:0008006" key="13">
    <source>
        <dbReference type="Google" id="ProtNLM"/>
    </source>
</evidence>
<comment type="subcellular location">
    <subcellularLocation>
        <location evidence="1">Peroxisome membrane</location>
        <topology evidence="1">Multi-pass membrane protein</topology>
    </subcellularLocation>
</comment>
<dbReference type="GO" id="GO:0015230">
    <property type="term" value="F:FAD transmembrane transporter activity"/>
    <property type="evidence" value="ECO:0007669"/>
    <property type="project" value="TreeGrafter"/>
</dbReference>
<feature type="repeat" description="Solcar" evidence="9">
    <location>
        <begin position="123"/>
        <end position="225"/>
    </location>
</feature>
<feature type="transmembrane region" description="Helical" evidence="11">
    <location>
        <begin position="238"/>
        <end position="258"/>
    </location>
</feature>
<dbReference type="GO" id="GO:0044610">
    <property type="term" value="F:FMN transmembrane transporter activity"/>
    <property type="evidence" value="ECO:0007669"/>
    <property type="project" value="TreeGrafter"/>
</dbReference>
<gene>
    <name evidence="12" type="primary">ORF162703</name>
</gene>
<organism evidence="12">
    <name type="scientific">Arion vulgaris</name>
    <dbReference type="NCBI Taxonomy" id="1028688"/>
    <lineage>
        <taxon>Eukaryota</taxon>
        <taxon>Metazoa</taxon>
        <taxon>Spiralia</taxon>
        <taxon>Lophotrochozoa</taxon>
        <taxon>Mollusca</taxon>
        <taxon>Gastropoda</taxon>
        <taxon>Heterobranchia</taxon>
        <taxon>Euthyneura</taxon>
        <taxon>Panpulmonata</taxon>
        <taxon>Eupulmonata</taxon>
        <taxon>Stylommatophora</taxon>
        <taxon>Helicina</taxon>
        <taxon>Arionoidea</taxon>
        <taxon>Arionidae</taxon>
        <taxon>Arion</taxon>
    </lineage>
</organism>
<dbReference type="GO" id="GO:0015217">
    <property type="term" value="F:ADP transmembrane transporter activity"/>
    <property type="evidence" value="ECO:0007669"/>
    <property type="project" value="TreeGrafter"/>
</dbReference>
<dbReference type="GO" id="GO:0005778">
    <property type="term" value="C:peroxisomal membrane"/>
    <property type="evidence" value="ECO:0007669"/>
    <property type="project" value="UniProtKB-SubCell"/>
</dbReference>
<feature type="transmembrane region" description="Helical" evidence="11">
    <location>
        <begin position="129"/>
        <end position="149"/>
    </location>
</feature>
<dbReference type="PANTHER" id="PTHR45939">
    <property type="entry name" value="PEROXISOMAL MEMBRANE PROTEIN PMP34-RELATED"/>
    <property type="match status" value="1"/>
</dbReference>
<dbReference type="InterPro" id="IPR018108">
    <property type="entry name" value="MCP_transmembrane"/>
</dbReference>
<keyword evidence="5" id="KW-0677">Repeat</keyword>
<dbReference type="GO" id="GO:0051724">
    <property type="term" value="F:NAD transmembrane transporter activity"/>
    <property type="evidence" value="ECO:0007669"/>
    <property type="project" value="TreeGrafter"/>
</dbReference>
<dbReference type="AlphaFoldDB" id="A0A0B7B7G0"/>
<evidence type="ECO:0000313" key="12">
    <source>
        <dbReference type="EMBL" id="CEK88025.1"/>
    </source>
</evidence>
<dbReference type="EMBL" id="HACG01041160">
    <property type="protein sequence ID" value="CEK88025.1"/>
    <property type="molecule type" value="Transcribed_RNA"/>
</dbReference>
<keyword evidence="6 11" id="KW-1133">Transmembrane helix</keyword>
<feature type="transmembrane region" description="Helical" evidence="11">
    <location>
        <begin position="77"/>
        <end position="95"/>
    </location>
</feature>
<feature type="transmembrane region" description="Helical" evidence="11">
    <location>
        <begin position="198"/>
        <end position="218"/>
    </location>
</feature>
<dbReference type="PANTHER" id="PTHR45939:SF5">
    <property type="entry name" value="PEROXISOMAL MEMBRANE PROTEIN PMP34"/>
    <property type="match status" value="1"/>
</dbReference>
<keyword evidence="7 9" id="KW-0472">Membrane</keyword>
<evidence type="ECO:0000256" key="2">
    <source>
        <dbReference type="ARBA" id="ARBA00006375"/>
    </source>
</evidence>
<dbReference type="GO" id="GO:0005347">
    <property type="term" value="F:ATP transmembrane transporter activity"/>
    <property type="evidence" value="ECO:0007669"/>
    <property type="project" value="TreeGrafter"/>
</dbReference>
<comment type="similarity">
    <text evidence="2 10">Belongs to the mitochondrial carrier (TC 2.A.29) family.</text>
</comment>
<evidence type="ECO:0000256" key="7">
    <source>
        <dbReference type="ARBA" id="ARBA00023136"/>
    </source>
</evidence>
<keyword evidence="3 10" id="KW-0813">Transport</keyword>
<evidence type="ECO:0000256" key="3">
    <source>
        <dbReference type="ARBA" id="ARBA00022448"/>
    </source>
</evidence>
<feature type="repeat" description="Solcar" evidence="9">
    <location>
        <begin position="17"/>
        <end position="102"/>
    </location>
</feature>
<evidence type="ECO:0000256" key="6">
    <source>
        <dbReference type="ARBA" id="ARBA00022989"/>
    </source>
</evidence>
<keyword evidence="4 9" id="KW-0812">Transmembrane</keyword>
<protein>
    <recommendedName>
        <fullName evidence="13">Peroxisomal membrane protein PMP34</fullName>
    </recommendedName>
</protein>
<dbReference type="PROSITE" id="PS50920">
    <property type="entry name" value="SOLCAR"/>
    <property type="match status" value="3"/>
</dbReference>
<dbReference type="SUPFAM" id="SSF103506">
    <property type="entry name" value="Mitochondrial carrier"/>
    <property type="match status" value="1"/>
</dbReference>
<sequence>MENVADKAGGLMNLFSYSNLVHAVSGAAGSVIAISVFYPLDTVRTRLQVDDHRRAKHTFEVLKDIIKEEGINGICRGWLSMAGTILVSSFIYFYTYASFQYVHHSIIDTQSASSTNKHIESLHTMFVDLLIAFLAGVVNVLMSSPLWVANTRLKLQGAKLYTAHYNKKDDTRQDAKHDYNGTIDCIVKIIQKEGIKTLWGGTVPSILLATNPAIQFMVYEALKRYFTHMLNVSELNGLLYFLLGAIAKTVATVITYPLQVVQSRLRAGYAKLESSLSLIENILHLIKTRGIGALYKGMEAKLLQTVLTAALMFLIYEKISAFIFQLMSVK</sequence>
<feature type="repeat" description="Solcar" evidence="9">
    <location>
        <begin position="235"/>
        <end position="322"/>
    </location>
</feature>
<feature type="transmembrane region" description="Helical" evidence="11">
    <location>
        <begin position="306"/>
        <end position="327"/>
    </location>
</feature>
<dbReference type="GO" id="GO:0080122">
    <property type="term" value="F:AMP transmembrane transporter activity"/>
    <property type="evidence" value="ECO:0007669"/>
    <property type="project" value="TreeGrafter"/>
</dbReference>
<proteinExistence type="inferred from homology"/>